<dbReference type="SUPFAM" id="SSF81383">
    <property type="entry name" value="F-box domain"/>
    <property type="match status" value="1"/>
</dbReference>
<evidence type="ECO:0000313" key="4">
    <source>
        <dbReference type="Proteomes" id="UP001054889"/>
    </source>
</evidence>
<dbReference type="PANTHER" id="PTHR35828">
    <property type="entry name" value="OS08G0203800 PROTEIN-RELATED"/>
    <property type="match status" value="1"/>
</dbReference>
<dbReference type="InterPro" id="IPR036047">
    <property type="entry name" value="F-box-like_dom_sf"/>
</dbReference>
<feature type="domain" description="F-box" evidence="1">
    <location>
        <begin position="16"/>
        <end position="54"/>
    </location>
</feature>
<name>A0AAV5C1C4_ELECO</name>
<evidence type="ECO:0000259" key="2">
    <source>
        <dbReference type="Pfam" id="PF24523"/>
    </source>
</evidence>
<dbReference type="InterPro" id="IPR056016">
    <property type="entry name" value="DUF7595"/>
</dbReference>
<dbReference type="EMBL" id="BQKI01000004">
    <property type="protein sequence ID" value="GJM91987.1"/>
    <property type="molecule type" value="Genomic_DNA"/>
</dbReference>
<keyword evidence="4" id="KW-1185">Reference proteome</keyword>
<dbReference type="Gene3D" id="1.20.1280.50">
    <property type="match status" value="1"/>
</dbReference>
<comment type="caution">
    <text evidence="3">The sequence shown here is derived from an EMBL/GenBank/DDBJ whole genome shotgun (WGS) entry which is preliminary data.</text>
</comment>
<reference evidence="3" key="1">
    <citation type="journal article" date="2018" name="DNA Res.">
        <title>Multiple hybrid de novo genome assembly of finger millet, an orphan allotetraploid crop.</title>
        <authorList>
            <person name="Hatakeyama M."/>
            <person name="Aluri S."/>
            <person name="Balachadran M.T."/>
            <person name="Sivarajan S.R."/>
            <person name="Patrignani A."/>
            <person name="Gruter S."/>
            <person name="Poveda L."/>
            <person name="Shimizu-Inatsugi R."/>
            <person name="Baeten J."/>
            <person name="Francoijs K.J."/>
            <person name="Nataraja K.N."/>
            <person name="Reddy Y.A.N."/>
            <person name="Phadnis S."/>
            <person name="Ravikumar R.L."/>
            <person name="Schlapbach R."/>
            <person name="Sreeman S.M."/>
            <person name="Shimizu K.K."/>
        </authorList>
    </citation>
    <scope>NUCLEOTIDE SEQUENCE</scope>
</reference>
<evidence type="ECO:0008006" key="5">
    <source>
        <dbReference type="Google" id="ProtNLM"/>
    </source>
</evidence>
<sequence length="423" mass="47587">MASTAADGGTTDRAAVLPEDILFEIFSRVQEDARDLLCCAFTCKPWLRLFTDRSFLLRLWPDHGHGHRRLLGFFFQKNLYGNRKMAIKKHARRYYSVSAPTFLPTPGSPLGPGERAITSFVADDDGAFSYAEPVASRNGFVLMRIMPRKYHKTKGQVVFGLCNPITGERHVTPPLDCACHGHCVNGYAILMDADHSPSSGGRHSAFSQLLLTGYHDDDGHVHLHVYSAATRSWSALTTRCHSAFLLGADDAHWLYYTPRYHHRPRLYILGFEVTTARVSFTELPFSFNFSAGWSSSFLCVSRDGNRLSVASVYAMQVDVWTQQDGGDDNQWLCTQGIKIPPKVRHPEIYTYSRRRKCSFLNRGSLLALYECDNIFVVDIESNDLERVMVCPESLLHNAYGTCVPLEVDILEFFIVRLGGLSQG</sequence>
<reference evidence="3" key="2">
    <citation type="submission" date="2021-12" db="EMBL/GenBank/DDBJ databases">
        <title>Resequencing data analysis of finger millet.</title>
        <authorList>
            <person name="Hatakeyama M."/>
            <person name="Aluri S."/>
            <person name="Balachadran M.T."/>
            <person name="Sivarajan S.R."/>
            <person name="Poveda L."/>
            <person name="Shimizu-Inatsugi R."/>
            <person name="Schlapbach R."/>
            <person name="Sreeman S.M."/>
            <person name="Shimizu K.K."/>
        </authorList>
    </citation>
    <scope>NUCLEOTIDE SEQUENCE</scope>
</reference>
<protein>
    <recommendedName>
        <fullName evidence="5">F-box domain-containing protein</fullName>
    </recommendedName>
</protein>
<dbReference type="Pfam" id="PF24523">
    <property type="entry name" value="DUF7595"/>
    <property type="match status" value="1"/>
</dbReference>
<proteinExistence type="predicted"/>
<evidence type="ECO:0000259" key="1">
    <source>
        <dbReference type="Pfam" id="PF12937"/>
    </source>
</evidence>
<dbReference type="AlphaFoldDB" id="A0AAV5C1C4"/>
<dbReference type="PANTHER" id="PTHR35828:SF13">
    <property type="entry name" value="OS01G0152100 PROTEIN"/>
    <property type="match status" value="1"/>
</dbReference>
<organism evidence="3 4">
    <name type="scientific">Eleusine coracana subsp. coracana</name>
    <dbReference type="NCBI Taxonomy" id="191504"/>
    <lineage>
        <taxon>Eukaryota</taxon>
        <taxon>Viridiplantae</taxon>
        <taxon>Streptophyta</taxon>
        <taxon>Embryophyta</taxon>
        <taxon>Tracheophyta</taxon>
        <taxon>Spermatophyta</taxon>
        <taxon>Magnoliopsida</taxon>
        <taxon>Liliopsida</taxon>
        <taxon>Poales</taxon>
        <taxon>Poaceae</taxon>
        <taxon>PACMAD clade</taxon>
        <taxon>Chloridoideae</taxon>
        <taxon>Cynodonteae</taxon>
        <taxon>Eleusininae</taxon>
        <taxon>Eleusine</taxon>
    </lineage>
</organism>
<feature type="domain" description="DUF7595" evidence="2">
    <location>
        <begin position="124"/>
        <end position="323"/>
    </location>
</feature>
<accession>A0AAV5C1C4</accession>
<dbReference type="Pfam" id="PF12937">
    <property type="entry name" value="F-box-like"/>
    <property type="match status" value="1"/>
</dbReference>
<dbReference type="InterPro" id="IPR001810">
    <property type="entry name" value="F-box_dom"/>
</dbReference>
<evidence type="ECO:0000313" key="3">
    <source>
        <dbReference type="EMBL" id="GJM91987.1"/>
    </source>
</evidence>
<dbReference type="Proteomes" id="UP001054889">
    <property type="component" value="Unassembled WGS sequence"/>
</dbReference>
<gene>
    <name evidence="3" type="primary">ga08410</name>
    <name evidence="3" type="ORF">PR202_ga08410</name>
</gene>